<feature type="region of interest" description="Disordered" evidence="1">
    <location>
        <begin position="63"/>
        <end position="83"/>
    </location>
</feature>
<dbReference type="EMBL" id="MNAN01000027">
    <property type="protein sequence ID" value="OHU96151.1"/>
    <property type="molecule type" value="Genomic_DNA"/>
</dbReference>
<dbReference type="RefSeq" id="WP_070991025.1">
    <property type="nucleotide sequence ID" value="NZ_CBCSHD010000003.1"/>
</dbReference>
<evidence type="ECO:0000259" key="2">
    <source>
        <dbReference type="PROSITE" id="PS51782"/>
    </source>
</evidence>
<proteinExistence type="predicted"/>
<feature type="domain" description="LysM" evidence="2">
    <location>
        <begin position="435"/>
        <end position="479"/>
    </location>
</feature>
<dbReference type="PANTHER" id="PTHR33734:SF22">
    <property type="entry name" value="MEMBRANE-BOUND LYTIC MUREIN TRANSGLYCOSYLASE D"/>
    <property type="match status" value="1"/>
</dbReference>
<protein>
    <submittedName>
        <fullName evidence="3">Lytic transglycosylase</fullName>
    </submittedName>
</protein>
<comment type="caution">
    <text evidence="3">The sequence shown here is derived from an EMBL/GenBank/DDBJ whole genome shotgun (WGS) entry which is preliminary data.</text>
</comment>
<keyword evidence="4" id="KW-1185">Reference proteome</keyword>
<name>A0A1S1NBR4_9GAMM</name>
<evidence type="ECO:0000256" key="1">
    <source>
        <dbReference type="SAM" id="MobiDB-lite"/>
    </source>
</evidence>
<dbReference type="InterPro" id="IPR008258">
    <property type="entry name" value="Transglycosylase_SLT_dom_1"/>
</dbReference>
<feature type="domain" description="LysM" evidence="2">
    <location>
        <begin position="360"/>
        <end position="403"/>
    </location>
</feature>
<dbReference type="AlphaFoldDB" id="A0A1S1NBR4"/>
<dbReference type="CDD" id="cd16894">
    <property type="entry name" value="MltD-like"/>
    <property type="match status" value="1"/>
</dbReference>
<dbReference type="OrthoDB" id="9815002at2"/>
<dbReference type="InterPro" id="IPR018392">
    <property type="entry name" value="LysM"/>
</dbReference>
<dbReference type="Pfam" id="PF01464">
    <property type="entry name" value="SLT"/>
    <property type="match status" value="1"/>
</dbReference>
<dbReference type="GO" id="GO:0008932">
    <property type="term" value="F:lytic endotransglycosylase activity"/>
    <property type="evidence" value="ECO:0007669"/>
    <property type="project" value="TreeGrafter"/>
</dbReference>
<dbReference type="InterPro" id="IPR023346">
    <property type="entry name" value="Lysozyme-like_dom_sf"/>
</dbReference>
<reference evidence="3 4" key="1">
    <citation type="submission" date="2016-10" db="EMBL/GenBank/DDBJ databases">
        <title>Pseudoalteromonas amylolytica sp. nov., isolated from the surface seawater.</title>
        <authorList>
            <person name="Wu Y.-H."/>
            <person name="Cheng H."/>
            <person name="Jin X.-B."/>
            <person name="Wang C.-S."/>
            <person name="Xu X.-W."/>
        </authorList>
    </citation>
    <scope>NUCLEOTIDE SEQUENCE [LARGE SCALE GENOMIC DNA]</scope>
    <source>
        <strain evidence="3 4">JCM 12483</strain>
    </source>
</reference>
<dbReference type="Gene3D" id="1.10.530.10">
    <property type="match status" value="1"/>
</dbReference>
<evidence type="ECO:0000313" key="3">
    <source>
        <dbReference type="EMBL" id="OHU96151.1"/>
    </source>
</evidence>
<evidence type="ECO:0000313" key="4">
    <source>
        <dbReference type="Proteomes" id="UP000180253"/>
    </source>
</evidence>
<dbReference type="Pfam" id="PF01476">
    <property type="entry name" value="LysM"/>
    <property type="match status" value="2"/>
</dbReference>
<dbReference type="InterPro" id="IPR036779">
    <property type="entry name" value="LysM_dom_sf"/>
</dbReference>
<dbReference type="SMART" id="SM00257">
    <property type="entry name" value="LysM"/>
    <property type="match status" value="2"/>
</dbReference>
<organism evidence="3 4">
    <name type="scientific">Pseudoalteromonas byunsanensis</name>
    <dbReference type="NCBI Taxonomy" id="327939"/>
    <lineage>
        <taxon>Bacteria</taxon>
        <taxon>Pseudomonadati</taxon>
        <taxon>Pseudomonadota</taxon>
        <taxon>Gammaproteobacteria</taxon>
        <taxon>Alteromonadales</taxon>
        <taxon>Pseudoalteromonadaceae</taxon>
        <taxon>Pseudoalteromonas</taxon>
    </lineage>
</organism>
<sequence>MLPFNQSLCVNILRSALIAGFGVLISACQTTQTELHSGTIVSNDVAAISSSLLNEDPIKLPDTKKIPQKLSKPSKTKEVSEKEPLKAVKPVTDLWQRISEQLSFDIELNDRLENRVNWYLSQPHYLSSVSKRAAPYLYHIVQEVERRRLPMELALLPFVESDFRPKAISSQQAVGAWQLVNATAYHFGIKTDQWYDGRQDVLASTNAALDYLSYLYKRFHGNWLHALAAYNSGEGRVKNAIAHNRRKGKSRHFWSLSLPKETEDYVPKLIALSYLLQTEHPKFKRPHLPNYALTSPLDIGQQFDFSVLASLTGIEKAALHRLNPGYLRHKSSPDGPHKVLLPLTEEQLLKSHFFKRYFSQTYVVQPNDTLYRLARRFDTSVATIKLLNNKKGNMIRIGEKLKVKQAQKFDSLLEDYQISPYVAQAQKPKQRTMELHHTIAEGESLWKISKQYKVSVRDIVVWNKLKENKVLKPGKVLVLHLPKGNETLQKPASDVLLSDLERLVKPETRSNR</sequence>
<dbReference type="STRING" id="327939.BIW53_06280"/>
<dbReference type="PANTHER" id="PTHR33734">
    <property type="entry name" value="LYSM DOMAIN-CONTAINING GPI-ANCHORED PROTEIN 2"/>
    <property type="match status" value="1"/>
</dbReference>
<dbReference type="SUPFAM" id="SSF53955">
    <property type="entry name" value="Lysozyme-like"/>
    <property type="match status" value="1"/>
</dbReference>
<dbReference type="SUPFAM" id="SSF54106">
    <property type="entry name" value="LysM domain"/>
    <property type="match status" value="2"/>
</dbReference>
<gene>
    <name evidence="3" type="ORF">BIW53_06280</name>
</gene>
<accession>A0A1S1NBR4</accession>
<dbReference type="PROSITE" id="PS51782">
    <property type="entry name" value="LYSM"/>
    <property type="match status" value="2"/>
</dbReference>
<dbReference type="CDD" id="cd00118">
    <property type="entry name" value="LysM"/>
    <property type="match status" value="2"/>
</dbReference>
<dbReference type="Proteomes" id="UP000180253">
    <property type="component" value="Unassembled WGS sequence"/>
</dbReference>
<dbReference type="Gene3D" id="3.10.350.10">
    <property type="entry name" value="LysM domain"/>
    <property type="match status" value="2"/>
</dbReference>